<dbReference type="GO" id="GO:0005737">
    <property type="term" value="C:cytoplasm"/>
    <property type="evidence" value="ECO:0007669"/>
    <property type="project" value="TreeGrafter"/>
</dbReference>
<dbReference type="STRING" id="93625.A0A409VN87"/>
<dbReference type="Pfam" id="PF05368">
    <property type="entry name" value="NmrA"/>
    <property type="match status" value="1"/>
</dbReference>
<dbReference type="Gene3D" id="3.40.50.720">
    <property type="entry name" value="NAD(P)-binding Rossmann-like Domain"/>
    <property type="match status" value="1"/>
</dbReference>
<dbReference type="SUPFAM" id="SSF51735">
    <property type="entry name" value="NAD(P)-binding Rossmann-fold domains"/>
    <property type="match status" value="1"/>
</dbReference>
<organism evidence="2 3">
    <name type="scientific">Psilocybe cyanescens</name>
    <dbReference type="NCBI Taxonomy" id="93625"/>
    <lineage>
        <taxon>Eukaryota</taxon>
        <taxon>Fungi</taxon>
        <taxon>Dikarya</taxon>
        <taxon>Basidiomycota</taxon>
        <taxon>Agaricomycotina</taxon>
        <taxon>Agaricomycetes</taxon>
        <taxon>Agaricomycetidae</taxon>
        <taxon>Agaricales</taxon>
        <taxon>Agaricineae</taxon>
        <taxon>Strophariaceae</taxon>
        <taxon>Psilocybe</taxon>
    </lineage>
</organism>
<dbReference type="InterPro" id="IPR036291">
    <property type="entry name" value="NAD(P)-bd_dom_sf"/>
</dbReference>
<dbReference type="InParanoid" id="A0A409VN87"/>
<name>A0A409VN87_PSICY</name>
<proteinExistence type="predicted"/>
<dbReference type="OrthoDB" id="2130169at2759"/>
<evidence type="ECO:0000313" key="2">
    <source>
        <dbReference type="EMBL" id="PPQ67713.1"/>
    </source>
</evidence>
<protein>
    <recommendedName>
        <fullName evidence="1">NmrA-like domain-containing protein</fullName>
    </recommendedName>
</protein>
<dbReference type="FunCoup" id="A0A409VN87">
    <property type="interactions" value="28"/>
</dbReference>
<accession>A0A409VN87</accession>
<dbReference type="GO" id="GO:0004029">
    <property type="term" value="F:aldehyde dehydrogenase (NAD+) activity"/>
    <property type="evidence" value="ECO:0007669"/>
    <property type="project" value="TreeGrafter"/>
</dbReference>
<comment type="caution">
    <text evidence="2">The sequence shown here is derived from an EMBL/GenBank/DDBJ whole genome shotgun (WGS) entry which is preliminary data.</text>
</comment>
<sequence>MSTQLKIFITGATGYIGGSVLSRLLNHNDASSFQITALVRSEEKANKLKTLGINVIVGSYTDPDLNFLTREAAQSDIVITIADADLLPPTQAILRGLKIRYEKSGKAPILMHTVCLLLDDARGLTSEGITYSDMDVEKLNAFPESVLHRNVDIPIQEADKAGYVKAYLVAPSTVIGRPSGPLVDLGIQNTHSLLFNLVIKPALGRKKGGYFGKGVNSWVSITLKENFYIILFDAVRKNPEITGHGFEGYYFPESSRFSFEELARAISESLVEAGVGDSKEPSVFTQEEVDTLYGPVWRLLATNVYANGERARALGWKSTSNKADFLASVKEEVKEYLKESK</sequence>
<evidence type="ECO:0000313" key="3">
    <source>
        <dbReference type="Proteomes" id="UP000283269"/>
    </source>
</evidence>
<dbReference type="InterPro" id="IPR008030">
    <property type="entry name" value="NmrA-like"/>
</dbReference>
<keyword evidence="3" id="KW-1185">Reference proteome</keyword>
<dbReference type="PANTHER" id="PTHR48079">
    <property type="entry name" value="PROTEIN YEEZ"/>
    <property type="match status" value="1"/>
</dbReference>
<evidence type="ECO:0000259" key="1">
    <source>
        <dbReference type="Pfam" id="PF05368"/>
    </source>
</evidence>
<feature type="domain" description="NmrA-like" evidence="1">
    <location>
        <begin position="6"/>
        <end position="80"/>
    </location>
</feature>
<reference evidence="2 3" key="1">
    <citation type="journal article" date="2018" name="Evol. Lett.">
        <title>Horizontal gene cluster transfer increased hallucinogenic mushroom diversity.</title>
        <authorList>
            <person name="Reynolds H.T."/>
            <person name="Vijayakumar V."/>
            <person name="Gluck-Thaler E."/>
            <person name="Korotkin H.B."/>
            <person name="Matheny P.B."/>
            <person name="Slot J.C."/>
        </authorList>
    </citation>
    <scope>NUCLEOTIDE SEQUENCE [LARGE SCALE GENOMIC DNA]</scope>
    <source>
        <strain evidence="2 3">2631</strain>
    </source>
</reference>
<gene>
    <name evidence="2" type="ORF">CVT25_009319</name>
</gene>
<dbReference type="AlphaFoldDB" id="A0A409VN87"/>
<dbReference type="EMBL" id="NHYD01003970">
    <property type="protein sequence ID" value="PPQ67713.1"/>
    <property type="molecule type" value="Genomic_DNA"/>
</dbReference>
<dbReference type="PANTHER" id="PTHR48079:SF6">
    <property type="entry name" value="NAD(P)-BINDING DOMAIN-CONTAINING PROTEIN-RELATED"/>
    <property type="match status" value="1"/>
</dbReference>
<dbReference type="Proteomes" id="UP000283269">
    <property type="component" value="Unassembled WGS sequence"/>
</dbReference>
<dbReference type="InterPro" id="IPR051783">
    <property type="entry name" value="NAD(P)-dependent_oxidoreduct"/>
</dbReference>